<name>X0X950_9ZZZZ</name>
<sequence>ENPQARAALSAARDDYIAYHLGPTDGRAAQRIAAALADCVAESR</sequence>
<protein>
    <submittedName>
        <fullName evidence="1">Uncharacterized protein</fullName>
    </submittedName>
</protein>
<comment type="caution">
    <text evidence="1">The sequence shown here is derived from an EMBL/GenBank/DDBJ whole genome shotgun (WGS) entry which is preliminary data.</text>
</comment>
<accession>X0X950</accession>
<feature type="non-terminal residue" evidence="1">
    <location>
        <position position="1"/>
    </location>
</feature>
<dbReference type="AlphaFoldDB" id="X0X950"/>
<proteinExistence type="predicted"/>
<organism evidence="1">
    <name type="scientific">marine sediment metagenome</name>
    <dbReference type="NCBI Taxonomy" id="412755"/>
    <lineage>
        <taxon>unclassified sequences</taxon>
        <taxon>metagenomes</taxon>
        <taxon>ecological metagenomes</taxon>
    </lineage>
</organism>
<reference evidence="1" key="1">
    <citation type="journal article" date="2014" name="Front. Microbiol.">
        <title>High frequency of phylogenetically diverse reductive dehalogenase-homologous genes in deep subseafloor sedimentary metagenomes.</title>
        <authorList>
            <person name="Kawai M."/>
            <person name="Futagami T."/>
            <person name="Toyoda A."/>
            <person name="Takaki Y."/>
            <person name="Nishi S."/>
            <person name="Hori S."/>
            <person name="Arai W."/>
            <person name="Tsubouchi T."/>
            <person name="Morono Y."/>
            <person name="Uchiyama I."/>
            <person name="Ito T."/>
            <person name="Fujiyama A."/>
            <person name="Inagaki F."/>
            <person name="Takami H."/>
        </authorList>
    </citation>
    <scope>NUCLEOTIDE SEQUENCE</scope>
    <source>
        <strain evidence="1">Expedition CK06-06</strain>
    </source>
</reference>
<dbReference type="EMBL" id="BARS01044761">
    <property type="protein sequence ID" value="GAG39585.1"/>
    <property type="molecule type" value="Genomic_DNA"/>
</dbReference>
<evidence type="ECO:0000313" key="1">
    <source>
        <dbReference type="EMBL" id="GAG39585.1"/>
    </source>
</evidence>
<gene>
    <name evidence="1" type="ORF">S01H1_67566</name>
</gene>